<dbReference type="EMBL" id="QKLU01000004">
    <property type="protein sequence ID" value="PYF74093.1"/>
    <property type="molecule type" value="Genomic_DNA"/>
</dbReference>
<comment type="caution">
    <text evidence="2">The sequence shown here is derived from an EMBL/GenBank/DDBJ whole genome shotgun (WGS) entry which is preliminary data.</text>
</comment>
<evidence type="ECO:0000313" key="2">
    <source>
        <dbReference type="EMBL" id="PYF74093.1"/>
    </source>
</evidence>
<feature type="transmembrane region" description="Helical" evidence="1">
    <location>
        <begin position="12"/>
        <end position="28"/>
    </location>
</feature>
<keyword evidence="1" id="KW-0812">Transmembrane</keyword>
<evidence type="ECO:0000256" key="1">
    <source>
        <dbReference type="SAM" id="Phobius"/>
    </source>
</evidence>
<dbReference type="RefSeq" id="WP_110831069.1">
    <property type="nucleotide sequence ID" value="NZ_QKLU01000004.1"/>
</dbReference>
<keyword evidence="1" id="KW-1133">Transmembrane helix</keyword>
<organism evidence="2 3">
    <name type="scientific">Pedobacter nutrimenti</name>
    <dbReference type="NCBI Taxonomy" id="1241337"/>
    <lineage>
        <taxon>Bacteria</taxon>
        <taxon>Pseudomonadati</taxon>
        <taxon>Bacteroidota</taxon>
        <taxon>Sphingobacteriia</taxon>
        <taxon>Sphingobacteriales</taxon>
        <taxon>Sphingobacteriaceae</taxon>
        <taxon>Pedobacter</taxon>
    </lineage>
</organism>
<sequence>MNLKINLSPRHFYVLTVLLTILLSFNSCKKNEKSVQLTNEANDAKAWFIHQSSSNVSYKVV</sequence>
<proteinExistence type="predicted"/>
<keyword evidence="1" id="KW-0472">Membrane</keyword>
<dbReference type="Proteomes" id="UP000248198">
    <property type="component" value="Unassembled WGS sequence"/>
</dbReference>
<name>A0A318UDD4_9SPHI</name>
<evidence type="ECO:0000313" key="3">
    <source>
        <dbReference type="Proteomes" id="UP000248198"/>
    </source>
</evidence>
<protein>
    <submittedName>
        <fullName evidence="2">Uncharacterized protein</fullName>
    </submittedName>
</protein>
<keyword evidence="3" id="KW-1185">Reference proteome</keyword>
<dbReference type="AlphaFoldDB" id="A0A318UDD4"/>
<accession>A0A318UDD4</accession>
<reference evidence="2 3" key="1">
    <citation type="submission" date="2018-06" db="EMBL/GenBank/DDBJ databases">
        <title>Genomic Encyclopedia of Archaeal and Bacterial Type Strains, Phase II (KMG-II): from individual species to whole genera.</title>
        <authorList>
            <person name="Goeker M."/>
        </authorList>
    </citation>
    <scope>NUCLEOTIDE SEQUENCE [LARGE SCALE GENOMIC DNA]</scope>
    <source>
        <strain evidence="2 3">DSM 27372</strain>
    </source>
</reference>
<gene>
    <name evidence="2" type="ORF">B0O44_104264</name>
</gene>